<evidence type="ECO:0000313" key="4">
    <source>
        <dbReference type="Proteomes" id="UP000677436"/>
    </source>
</evidence>
<sequence>MVSNNYETIKFYVEEGVAFLVLSRPPVNVMNIQMMEEISDALFSIRSNRNLHALVIRAEGKVFSAGVSVEDHMGDKAEPMLHLFHKMFHLLIEIPCPTIAVVEGPAIGGGCELATFCDIVYATEKAKFGQPEINLGLFPPVSVVTFPWLTGFNRTMELLLTGETIDAHKAYEWGFVNRVLSPEDLETNLKQLLSKLKNKSTVALRLTRKAVREAMASSFASSIGKVEQIYFRDLIQSEDAQEGLRSFIEKREPVWKNS</sequence>
<organism evidence="3 4">
    <name type="scientific">Polycladomyces abyssicola</name>
    <dbReference type="NCBI Taxonomy" id="1125966"/>
    <lineage>
        <taxon>Bacteria</taxon>
        <taxon>Bacillati</taxon>
        <taxon>Bacillota</taxon>
        <taxon>Bacilli</taxon>
        <taxon>Bacillales</taxon>
        <taxon>Thermoactinomycetaceae</taxon>
        <taxon>Polycladomyces</taxon>
    </lineage>
</organism>
<dbReference type="Pfam" id="PF00378">
    <property type="entry name" value="ECH_1"/>
    <property type="match status" value="1"/>
</dbReference>
<reference evidence="3" key="1">
    <citation type="journal article" date="2013" name="Int. J. Syst. Evol. Microbiol.">
        <title>Polycladomyces abyssicola gen. nov., sp. nov., a thermophilic filamentous bacterium isolated from hemipelagic sediment.</title>
        <authorList>
            <person name="Tsubouchi T."/>
            <person name="Shimane Y."/>
            <person name="Mori K."/>
            <person name="Usui K."/>
            <person name="Hiraki T."/>
            <person name="Tame A."/>
            <person name="Uematsu K."/>
            <person name="Maruyama T."/>
            <person name="Hatada Y."/>
        </authorList>
    </citation>
    <scope>NUCLEOTIDE SEQUENCE</scope>
    <source>
        <strain evidence="3">JIR-001</strain>
    </source>
</reference>
<dbReference type="EMBL" id="AP024601">
    <property type="protein sequence ID" value="BCU80608.1"/>
    <property type="molecule type" value="Genomic_DNA"/>
</dbReference>
<dbReference type="KEGG" id="pabs:JIR001_03910"/>
<dbReference type="SUPFAM" id="SSF52096">
    <property type="entry name" value="ClpP/crotonase"/>
    <property type="match status" value="1"/>
</dbReference>
<dbReference type="PROSITE" id="PS00166">
    <property type="entry name" value="ENOYL_COA_HYDRATASE"/>
    <property type="match status" value="1"/>
</dbReference>
<accession>A0A8D5UDA9</accession>
<dbReference type="Gene3D" id="3.90.226.10">
    <property type="entry name" value="2-enoyl-CoA Hydratase, Chain A, domain 1"/>
    <property type="match status" value="1"/>
</dbReference>
<dbReference type="CDD" id="cd06558">
    <property type="entry name" value="crotonase-like"/>
    <property type="match status" value="1"/>
</dbReference>
<protein>
    <submittedName>
        <fullName evidence="3">Putative enoyl-CoA hydratase echA8</fullName>
    </submittedName>
</protein>
<dbReference type="AlphaFoldDB" id="A0A8D5UDA9"/>
<evidence type="ECO:0000256" key="2">
    <source>
        <dbReference type="RuleBase" id="RU003707"/>
    </source>
</evidence>
<reference evidence="3" key="2">
    <citation type="journal article" date="2021" name="Microbiol. Resour. Announc.">
        <title>Complete Genome Sequence of Polycladomyces abyssicola JIR-001T, Isolated from Hemipelagic Sediment in Deep Seawater.</title>
        <authorList>
            <person name="Tsubouchi T."/>
            <person name="Kaneko Y."/>
        </authorList>
    </citation>
    <scope>NUCLEOTIDE SEQUENCE</scope>
    <source>
        <strain evidence="3">JIR-001</strain>
    </source>
</reference>
<dbReference type="GO" id="GO:0003824">
    <property type="term" value="F:catalytic activity"/>
    <property type="evidence" value="ECO:0007669"/>
    <property type="project" value="InterPro"/>
</dbReference>
<dbReference type="PANTHER" id="PTHR11941:SF54">
    <property type="entry name" value="ENOYL-COA HYDRATASE, MITOCHONDRIAL"/>
    <property type="match status" value="1"/>
</dbReference>
<dbReference type="Proteomes" id="UP000677436">
    <property type="component" value="Chromosome"/>
</dbReference>
<dbReference type="PANTHER" id="PTHR11941">
    <property type="entry name" value="ENOYL-COA HYDRATASE-RELATED"/>
    <property type="match status" value="1"/>
</dbReference>
<dbReference type="RefSeq" id="WP_212773958.1">
    <property type="nucleotide sequence ID" value="NZ_AP024601.1"/>
</dbReference>
<dbReference type="GO" id="GO:0006635">
    <property type="term" value="P:fatty acid beta-oxidation"/>
    <property type="evidence" value="ECO:0007669"/>
    <property type="project" value="TreeGrafter"/>
</dbReference>
<evidence type="ECO:0000313" key="3">
    <source>
        <dbReference type="EMBL" id="BCU80608.1"/>
    </source>
</evidence>
<dbReference type="InterPro" id="IPR001753">
    <property type="entry name" value="Enoyl-CoA_hydra/iso"/>
</dbReference>
<proteinExistence type="inferred from homology"/>
<name>A0A8D5UDA9_9BACL</name>
<gene>
    <name evidence="3" type="primary">echA8</name>
    <name evidence="3" type="ORF">JIR001_03910</name>
</gene>
<dbReference type="InterPro" id="IPR018376">
    <property type="entry name" value="Enoyl-CoA_hyd/isom_CS"/>
</dbReference>
<keyword evidence="4" id="KW-1185">Reference proteome</keyword>
<dbReference type="InterPro" id="IPR029045">
    <property type="entry name" value="ClpP/crotonase-like_dom_sf"/>
</dbReference>
<evidence type="ECO:0000256" key="1">
    <source>
        <dbReference type="ARBA" id="ARBA00005254"/>
    </source>
</evidence>
<comment type="similarity">
    <text evidence="1 2">Belongs to the enoyl-CoA hydratase/isomerase family.</text>
</comment>